<keyword evidence="4 11" id="KW-1133">Transmembrane helix</keyword>
<keyword evidence="5" id="KW-0297">G-protein coupled receptor</keyword>
<keyword evidence="3 11" id="KW-0812">Transmembrane</keyword>
<keyword evidence="9" id="KW-0807">Transducer</keyword>
<dbReference type="GO" id="GO:0060326">
    <property type="term" value="P:cell chemotaxis"/>
    <property type="evidence" value="ECO:0007669"/>
    <property type="project" value="TreeGrafter"/>
</dbReference>
<dbReference type="AlphaFoldDB" id="A0A8S4AIZ0"/>
<dbReference type="FunFam" id="1.20.1070.10:FF:000035">
    <property type="entry name" value="C-C chemokine receptor type 6"/>
    <property type="match status" value="1"/>
</dbReference>
<evidence type="ECO:0000256" key="5">
    <source>
        <dbReference type="ARBA" id="ARBA00023040"/>
    </source>
</evidence>
<evidence type="ECO:0000256" key="7">
    <source>
        <dbReference type="ARBA" id="ARBA00023170"/>
    </source>
</evidence>
<dbReference type="InterPro" id="IPR017452">
    <property type="entry name" value="GPCR_Rhodpsn_7TM"/>
</dbReference>
<dbReference type="GO" id="GO:0007204">
    <property type="term" value="P:positive regulation of cytosolic calcium ion concentration"/>
    <property type="evidence" value="ECO:0007669"/>
    <property type="project" value="TreeGrafter"/>
</dbReference>
<feature type="domain" description="G-protein coupled receptors family 1 profile" evidence="12">
    <location>
        <begin position="49"/>
        <end position="307"/>
    </location>
</feature>
<dbReference type="Pfam" id="PF00001">
    <property type="entry name" value="7tm_1"/>
    <property type="match status" value="1"/>
</dbReference>
<protein>
    <submittedName>
        <fullName evidence="13">(Atlantic silverside) hypothetical protein</fullName>
    </submittedName>
</protein>
<dbReference type="PANTHER" id="PTHR10489:SF943">
    <property type="entry name" value="C-C CHEMOKINE RECEPTOR TYPE 6"/>
    <property type="match status" value="1"/>
</dbReference>
<dbReference type="EMBL" id="CAJRST010002224">
    <property type="protein sequence ID" value="CAG5866192.1"/>
    <property type="molecule type" value="Genomic_DNA"/>
</dbReference>
<feature type="transmembrane region" description="Helical" evidence="11">
    <location>
        <begin position="109"/>
        <end position="130"/>
    </location>
</feature>
<evidence type="ECO:0000256" key="11">
    <source>
        <dbReference type="SAM" id="Phobius"/>
    </source>
</evidence>
<dbReference type="GO" id="GO:0019722">
    <property type="term" value="P:calcium-mediated signaling"/>
    <property type="evidence" value="ECO:0007669"/>
    <property type="project" value="TreeGrafter"/>
</dbReference>
<evidence type="ECO:0000313" key="14">
    <source>
        <dbReference type="Proteomes" id="UP000677803"/>
    </source>
</evidence>
<keyword evidence="7" id="KW-0675">Receptor</keyword>
<keyword evidence="2" id="KW-1003">Cell membrane</keyword>
<feature type="compositionally biased region" description="Polar residues" evidence="10">
    <location>
        <begin position="354"/>
        <end position="365"/>
    </location>
</feature>
<feature type="transmembrane region" description="Helical" evidence="11">
    <location>
        <begin position="36"/>
        <end position="60"/>
    </location>
</feature>
<dbReference type="InterPro" id="IPR000355">
    <property type="entry name" value="Chemokine_rcpt"/>
</dbReference>
<dbReference type="InterPro" id="IPR000276">
    <property type="entry name" value="GPCR_Rhodpsn"/>
</dbReference>
<feature type="transmembrane region" description="Helical" evidence="11">
    <location>
        <begin position="204"/>
        <end position="227"/>
    </location>
</feature>
<name>A0A8S4AIZ0_9TELE</name>
<dbReference type="Proteomes" id="UP000677803">
    <property type="component" value="Unassembled WGS sequence"/>
</dbReference>
<feature type="transmembrane region" description="Helical" evidence="11">
    <location>
        <begin position="69"/>
        <end position="89"/>
    </location>
</feature>
<evidence type="ECO:0000256" key="6">
    <source>
        <dbReference type="ARBA" id="ARBA00023136"/>
    </source>
</evidence>
<evidence type="ECO:0000256" key="9">
    <source>
        <dbReference type="ARBA" id="ARBA00023224"/>
    </source>
</evidence>
<organism evidence="13 14">
    <name type="scientific">Menidia menidia</name>
    <name type="common">Atlantic silverside</name>
    <dbReference type="NCBI Taxonomy" id="238744"/>
    <lineage>
        <taxon>Eukaryota</taxon>
        <taxon>Metazoa</taxon>
        <taxon>Chordata</taxon>
        <taxon>Craniata</taxon>
        <taxon>Vertebrata</taxon>
        <taxon>Euteleostomi</taxon>
        <taxon>Actinopterygii</taxon>
        <taxon>Neopterygii</taxon>
        <taxon>Teleostei</taxon>
        <taxon>Neoteleostei</taxon>
        <taxon>Acanthomorphata</taxon>
        <taxon>Ovalentaria</taxon>
        <taxon>Atherinomorphae</taxon>
        <taxon>Atheriniformes</taxon>
        <taxon>Atherinopsidae</taxon>
        <taxon>Menidiinae</taxon>
        <taxon>Menidia</taxon>
    </lineage>
</organism>
<gene>
    <name evidence="13" type="ORF">MMEN_LOCUS2941</name>
</gene>
<dbReference type="InterPro" id="IPR050119">
    <property type="entry name" value="CCR1-9-like"/>
</dbReference>
<dbReference type="PRINTS" id="PR00237">
    <property type="entry name" value="GPCRRHODOPSN"/>
</dbReference>
<evidence type="ECO:0000313" key="13">
    <source>
        <dbReference type="EMBL" id="CAG5866192.1"/>
    </source>
</evidence>
<evidence type="ECO:0000256" key="2">
    <source>
        <dbReference type="ARBA" id="ARBA00022475"/>
    </source>
</evidence>
<proteinExistence type="predicted"/>
<dbReference type="GO" id="GO:0019957">
    <property type="term" value="F:C-C chemokine binding"/>
    <property type="evidence" value="ECO:0007669"/>
    <property type="project" value="TreeGrafter"/>
</dbReference>
<evidence type="ECO:0000256" key="8">
    <source>
        <dbReference type="ARBA" id="ARBA00023180"/>
    </source>
</evidence>
<accession>A0A8S4AIZ0</accession>
<comment type="caution">
    <text evidence="13">The sequence shown here is derived from an EMBL/GenBank/DDBJ whole genome shotgun (WGS) entry which is preliminary data.</text>
</comment>
<feature type="region of interest" description="Disordered" evidence="10">
    <location>
        <begin position="1"/>
        <end position="21"/>
    </location>
</feature>
<sequence length="365" mass="40335">MDNGTVNYDDFSMSTDGPDEEPCNVYPTPPQLLTQAYVHAAIFVFGLLGNGVVIATYVFYKRAKTMTDVYLVNVAVSDLLFVLALPFIAHNERSAWPMGPAACKALRSAYSVNLYSGMLLLACISGDRYVAIVRARRSFGFRSKTAVYGRLVCLAVWIFSGVLTLPTLLYSELLKEEDLRTPSSFAVSCRLNFDRDDTARLVKLLVPGLQMAVGFLVPLLAMAFCYWRVACTLMRAQNSQRRKAIRVVLAVVLVFVACHLPFNAALLVHTGALFGQRSCAEEKIRVQVLAVSRNVAYLHCCLNPVLYAFIGQKFRSHFLQIMSDLWHFGKKCMYSSSSPRGKSDSCASGLVKTSDGSNNMSSFSA</sequence>
<comment type="subcellular location">
    <subcellularLocation>
        <location evidence="1">Cell membrane</location>
        <topology evidence="1">Multi-pass membrane protein</topology>
    </subcellularLocation>
</comment>
<evidence type="ECO:0000259" key="12">
    <source>
        <dbReference type="PROSITE" id="PS50262"/>
    </source>
</evidence>
<dbReference type="PANTHER" id="PTHR10489">
    <property type="entry name" value="CELL ADHESION MOLECULE"/>
    <property type="match status" value="1"/>
</dbReference>
<reference evidence="13" key="1">
    <citation type="submission" date="2021-05" db="EMBL/GenBank/DDBJ databases">
        <authorList>
            <person name="Tigano A."/>
        </authorList>
    </citation>
    <scope>NUCLEOTIDE SEQUENCE</scope>
</reference>
<evidence type="ECO:0000256" key="10">
    <source>
        <dbReference type="SAM" id="MobiDB-lite"/>
    </source>
</evidence>
<dbReference type="GO" id="GO:0016493">
    <property type="term" value="F:C-C chemokine receptor activity"/>
    <property type="evidence" value="ECO:0007669"/>
    <property type="project" value="TreeGrafter"/>
</dbReference>
<dbReference type="GO" id="GO:0009897">
    <property type="term" value="C:external side of plasma membrane"/>
    <property type="evidence" value="ECO:0007669"/>
    <property type="project" value="TreeGrafter"/>
</dbReference>
<evidence type="ECO:0000256" key="1">
    <source>
        <dbReference type="ARBA" id="ARBA00004651"/>
    </source>
</evidence>
<dbReference type="GO" id="GO:0006955">
    <property type="term" value="P:immune response"/>
    <property type="evidence" value="ECO:0007669"/>
    <property type="project" value="TreeGrafter"/>
</dbReference>
<dbReference type="PROSITE" id="PS50262">
    <property type="entry name" value="G_PROTEIN_RECEP_F1_2"/>
    <property type="match status" value="1"/>
</dbReference>
<evidence type="ECO:0000256" key="3">
    <source>
        <dbReference type="ARBA" id="ARBA00022692"/>
    </source>
</evidence>
<dbReference type="Gene3D" id="1.20.1070.10">
    <property type="entry name" value="Rhodopsin 7-helix transmembrane proteins"/>
    <property type="match status" value="1"/>
</dbReference>
<keyword evidence="6 11" id="KW-0472">Membrane</keyword>
<feature type="region of interest" description="Disordered" evidence="10">
    <location>
        <begin position="336"/>
        <end position="365"/>
    </location>
</feature>
<dbReference type="SUPFAM" id="SSF81321">
    <property type="entry name" value="Family A G protein-coupled receptor-like"/>
    <property type="match status" value="1"/>
</dbReference>
<feature type="transmembrane region" description="Helical" evidence="11">
    <location>
        <begin position="247"/>
        <end position="268"/>
    </location>
</feature>
<evidence type="ECO:0000256" key="4">
    <source>
        <dbReference type="ARBA" id="ARBA00022989"/>
    </source>
</evidence>
<keyword evidence="8" id="KW-0325">Glycoprotein</keyword>
<dbReference type="PRINTS" id="PR00657">
    <property type="entry name" value="CCCHEMOKINER"/>
</dbReference>
<dbReference type="OrthoDB" id="9828427at2759"/>
<feature type="transmembrane region" description="Helical" evidence="11">
    <location>
        <begin position="151"/>
        <end position="170"/>
    </location>
</feature>
<keyword evidence="14" id="KW-1185">Reference proteome</keyword>